<evidence type="ECO:0000256" key="2">
    <source>
        <dbReference type="HAMAP-Rule" id="MF_01875"/>
    </source>
</evidence>
<dbReference type="Pfam" id="PF02735">
    <property type="entry name" value="Ku"/>
    <property type="match status" value="1"/>
</dbReference>
<name>A0AAE4Z5G7_9BACT</name>
<evidence type="ECO:0000259" key="3">
    <source>
        <dbReference type="SMART" id="SM00559"/>
    </source>
</evidence>
<evidence type="ECO:0000256" key="1">
    <source>
        <dbReference type="ARBA" id="ARBA00023125"/>
    </source>
</evidence>
<dbReference type="GO" id="GO:0006310">
    <property type="term" value="P:DNA recombination"/>
    <property type="evidence" value="ECO:0007669"/>
    <property type="project" value="UniProtKB-KW"/>
</dbReference>
<dbReference type="NCBIfam" id="TIGR02772">
    <property type="entry name" value="Ku_bact"/>
    <property type="match status" value="1"/>
</dbReference>
<gene>
    <name evidence="2" type="primary">ku</name>
    <name evidence="4" type="ORF">GWO12_03420</name>
</gene>
<feature type="domain" description="Ku" evidence="3">
    <location>
        <begin position="52"/>
        <end position="180"/>
    </location>
</feature>
<dbReference type="PIRSF" id="PIRSF006493">
    <property type="entry name" value="Prok_Ku"/>
    <property type="match status" value="1"/>
</dbReference>
<dbReference type="Proteomes" id="UP000702544">
    <property type="component" value="Unassembled WGS sequence"/>
</dbReference>
<keyword evidence="2" id="KW-0233">DNA recombination</keyword>
<keyword evidence="2" id="KW-0227">DNA damage</keyword>
<dbReference type="InterPro" id="IPR009187">
    <property type="entry name" value="Prok_Ku"/>
</dbReference>
<accession>A0AAE4Z5G7</accession>
<evidence type="ECO:0000313" key="4">
    <source>
        <dbReference type="EMBL" id="NIR74150.1"/>
    </source>
</evidence>
<dbReference type="Gene3D" id="2.40.290.10">
    <property type="match status" value="1"/>
</dbReference>
<evidence type="ECO:0000313" key="5">
    <source>
        <dbReference type="Proteomes" id="UP000702544"/>
    </source>
</evidence>
<keyword evidence="1 2" id="KW-0238">DNA-binding</keyword>
<dbReference type="GO" id="GO:0006303">
    <property type="term" value="P:double-strand break repair via nonhomologous end joining"/>
    <property type="evidence" value="ECO:0007669"/>
    <property type="project" value="UniProtKB-UniRule"/>
</dbReference>
<dbReference type="SMART" id="SM00559">
    <property type="entry name" value="Ku78"/>
    <property type="match status" value="1"/>
</dbReference>
<protein>
    <recommendedName>
        <fullName evidence="2">Non-homologous end joining protein Ku</fullName>
    </recommendedName>
</protein>
<comment type="caution">
    <text evidence="4">The sequence shown here is derived from an EMBL/GenBank/DDBJ whole genome shotgun (WGS) entry which is preliminary data.</text>
</comment>
<dbReference type="CDD" id="cd00789">
    <property type="entry name" value="KU_like"/>
    <property type="match status" value="1"/>
</dbReference>
<reference evidence="4 5" key="1">
    <citation type="submission" date="2020-01" db="EMBL/GenBank/DDBJ databases">
        <title>Genomes assembled from Gulf of Kutch pelagic sediment metagenomes.</title>
        <authorList>
            <person name="Chandrashekar M."/>
            <person name="Mahajan M.S."/>
            <person name="Dave K.J."/>
            <person name="Vatsa P."/>
            <person name="Nathani N.M."/>
        </authorList>
    </citation>
    <scope>NUCLEOTIDE SEQUENCE [LARGE SCALE GENOMIC DNA]</scope>
    <source>
        <strain evidence="4">KS3-K002</strain>
    </source>
</reference>
<keyword evidence="2" id="KW-0234">DNA repair</keyword>
<comment type="function">
    <text evidence="2">With LigD forms a non-homologous end joining (NHEJ) DNA repair enzyme, which repairs dsDNA breaks with reduced fidelity. Binds linear dsDNA with 5'- and 3'- overhangs but not closed circular dsDNA nor ssDNA. Recruits and stimulates the ligase activity of LigD.</text>
</comment>
<dbReference type="InterPro" id="IPR006164">
    <property type="entry name" value="DNA_bd_Ku70/Ku80"/>
</dbReference>
<dbReference type="HAMAP" id="MF_01875">
    <property type="entry name" value="Prokaryotic_Ku"/>
    <property type="match status" value="1"/>
</dbReference>
<dbReference type="SUPFAM" id="SSF100939">
    <property type="entry name" value="SPOC domain-like"/>
    <property type="match status" value="1"/>
</dbReference>
<proteinExistence type="inferred from homology"/>
<comment type="similarity">
    <text evidence="2">Belongs to the prokaryotic Ku family.</text>
</comment>
<dbReference type="EMBL" id="JAACAK010000026">
    <property type="protein sequence ID" value="NIR74150.1"/>
    <property type="molecule type" value="Genomic_DNA"/>
</dbReference>
<comment type="subunit">
    <text evidence="2">Homodimer. Interacts with LigD.</text>
</comment>
<organism evidence="4 5">
    <name type="scientific">Candidatus Kutchimonas denitrificans</name>
    <dbReference type="NCBI Taxonomy" id="3056748"/>
    <lineage>
        <taxon>Bacteria</taxon>
        <taxon>Pseudomonadati</taxon>
        <taxon>Gemmatimonadota</taxon>
        <taxon>Gemmatimonadia</taxon>
        <taxon>Candidatus Palauibacterales</taxon>
        <taxon>Candidatus Palauibacteraceae</taxon>
        <taxon>Candidatus Kutchimonas</taxon>
    </lineage>
</organism>
<sequence>MGTIWKGAISFGLVNIPVRVESATQDSSPSFRMLDGRDNSPIKIRRVRQSDEEPVEYKDLVKGYEYEPGHYVILDDEDFKQVALQVTRTIDIMDFVEESEIDSRYFEKPYYLAVQPGGEKPYALLRQALSETGKVAVAKVVFRNREHLAAVKVVGDVLVLDTMRFHEELIPLEAVQVPDEVDLSKKEIDMALQLVGQLTAEFQPEAYKDEYNEKLKERIQAKIEGEEVAEIEVEEAAETEVVDLVARLKESLEKAESEREEKKAAGS</sequence>
<dbReference type="GO" id="GO:0003690">
    <property type="term" value="F:double-stranded DNA binding"/>
    <property type="evidence" value="ECO:0007669"/>
    <property type="project" value="UniProtKB-UniRule"/>
</dbReference>
<dbReference type="PANTHER" id="PTHR41251">
    <property type="entry name" value="NON-HOMOLOGOUS END JOINING PROTEIN KU"/>
    <property type="match status" value="1"/>
</dbReference>
<dbReference type="AlphaFoldDB" id="A0AAE4Z5G7"/>
<dbReference type="InterPro" id="IPR016194">
    <property type="entry name" value="SPOC-like_C_dom_sf"/>
</dbReference>
<dbReference type="PANTHER" id="PTHR41251:SF1">
    <property type="entry name" value="NON-HOMOLOGOUS END JOINING PROTEIN KU"/>
    <property type="match status" value="1"/>
</dbReference>